<reference evidence="5" key="1">
    <citation type="submission" date="2016-10" db="EMBL/GenBank/DDBJ databases">
        <authorList>
            <person name="Varghese N."/>
            <person name="Submissions S."/>
        </authorList>
    </citation>
    <scope>NUCLEOTIDE SEQUENCE [LARGE SCALE GENOMIC DNA]</scope>
    <source>
        <strain evidence="5">PL19</strain>
    </source>
</reference>
<dbReference type="Gene3D" id="3.40.1350.10">
    <property type="match status" value="1"/>
</dbReference>
<feature type="compositionally biased region" description="Basic and acidic residues" evidence="1">
    <location>
        <begin position="140"/>
        <end position="151"/>
    </location>
</feature>
<proteinExistence type="predicted"/>
<dbReference type="EMBL" id="FOSG01000018">
    <property type="protein sequence ID" value="SFL41587.1"/>
    <property type="molecule type" value="Genomic_DNA"/>
</dbReference>
<dbReference type="InterPro" id="IPR011856">
    <property type="entry name" value="tRNA_endonuc-like_dom_sf"/>
</dbReference>
<feature type="domain" description="Restriction endonuclease type IV Mrr" evidence="3">
    <location>
        <begin position="153"/>
        <end position="265"/>
    </location>
</feature>
<evidence type="ECO:0000256" key="2">
    <source>
        <dbReference type="SAM" id="Phobius"/>
    </source>
</evidence>
<gene>
    <name evidence="4" type="ORF">SAMN05192584_118117</name>
</gene>
<keyword evidence="5" id="KW-1185">Reference proteome</keyword>
<keyword evidence="2" id="KW-1133">Transmembrane helix</keyword>
<dbReference type="GO" id="GO:0003677">
    <property type="term" value="F:DNA binding"/>
    <property type="evidence" value="ECO:0007669"/>
    <property type="project" value="InterPro"/>
</dbReference>
<protein>
    <submittedName>
        <fullName evidence="4">Restriction system protein</fullName>
    </submittedName>
</protein>
<dbReference type="GO" id="GO:0015666">
    <property type="term" value="F:restriction endodeoxyribonuclease activity"/>
    <property type="evidence" value="ECO:0007669"/>
    <property type="project" value="TreeGrafter"/>
</dbReference>
<evidence type="ECO:0000313" key="5">
    <source>
        <dbReference type="Proteomes" id="UP000198928"/>
    </source>
</evidence>
<dbReference type="SUPFAM" id="SSF52980">
    <property type="entry name" value="Restriction endonuclease-like"/>
    <property type="match status" value="1"/>
</dbReference>
<dbReference type="Pfam" id="PF04471">
    <property type="entry name" value="Mrr_cat"/>
    <property type="match status" value="1"/>
</dbReference>
<dbReference type="AlphaFoldDB" id="A0A1I4HIQ0"/>
<sequence length="310" mass="32337">MAISARRRRTPDGRPVFDLRVTALAFVLAAVVLLGVWFAGRVVLEAAGRHPVAAVAVCLIAVPAAVAGLRGGRRFRASRAARRAATVLTEAAETALDTLEEEVPGGGPESGEHAERPGPVEDSETVRYAEPAGAGTAVARSDDPGRPGRPDYEAMEAEEFEQAVAALCERDGCRDVEVVGGAGDLGADVVATAPDGRRVVIQCKRYSDTNKVGSQDVQRFGGTCYTVHEAQVAAVVTTGDFTAPAAEYARQCGILCFDRHALAAWSDGTGPAPWEGAGEPSAGADPYAGPHEDPHEGLYDGLYDEGTARA</sequence>
<feature type="region of interest" description="Disordered" evidence="1">
    <location>
        <begin position="94"/>
        <end position="151"/>
    </location>
</feature>
<dbReference type="GO" id="GO:0009307">
    <property type="term" value="P:DNA restriction-modification system"/>
    <property type="evidence" value="ECO:0007669"/>
    <property type="project" value="InterPro"/>
</dbReference>
<feature type="compositionally biased region" description="Basic and acidic residues" evidence="1">
    <location>
        <begin position="110"/>
        <end position="127"/>
    </location>
</feature>
<feature type="transmembrane region" description="Helical" evidence="2">
    <location>
        <begin position="21"/>
        <end position="40"/>
    </location>
</feature>
<accession>A0A1I4HIQ0</accession>
<evidence type="ECO:0000259" key="3">
    <source>
        <dbReference type="Pfam" id="PF04471"/>
    </source>
</evidence>
<dbReference type="RefSeq" id="WP_093851493.1">
    <property type="nucleotide sequence ID" value="NZ_FOSG01000018.1"/>
</dbReference>
<feature type="region of interest" description="Disordered" evidence="1">
    <location>
        <begin position="270"/>
        <end position="310"/>
    </location>
</feature>
<evidence type="ECO:0000256" key="1">
    <source>
        <dbReference type="SAM" id="MobiDB-lite"/>
    </source>
</evidence>
<keyword evidence="2" id="KW-0472">Membrane</keyword>
<name>A0A1I4HIQ0_9ACTN</name>
<dbReference type="PANTHER" id="PTHR30015">
    <property type="entry name" value="MRR RESTRICTION SYSTEM PROTEIN"/>
    <property type="match status" value="1"/>
</dbReference>
<organism evidence="4 5">
    <name type="scientific">Streptomyces pini</name>
    <dbReference type="NCBI Taxonomy" id="1520580"/>
    <lineage>
        <taxon>Bacteria</taxon>
        <taxon>Bacillati</taxon>
        <taxon>Actinomycetota</taxon>
        <taxon>Actinomycetes</taxon>
        <taxon>Kitasatosporales</taxon>
        <taxon>Streptomycetaceae</taxon>
        <taxon>Streptomyces</taxon>
    </lineage>
</organism>
<dbReference type="PANTHER" id="PTHR30015:SF6">
    <property type="entry name" value="SLL1429 PROTEIN"/>
    <property type="match status" value="1"/>
</dbReference>
<dbReference type="InterPro" id="IPR011335">
    <property type="entry name" value="Restrct_endonuc-II-like"/>
</dbReference>
<evidence type="ECO:0000313" key="4">
    <source>
        <dbReference type="EMBL" id="SFL41587.1"/>
    </source>
</evidence>
<feature type="transmembrane region" description="Helical" evidence="2">
    <location>
        <begin position="52"/>
        <end position="69"/>
    </location>
</feature>
<dbReference type="OrthoDB" id="5181666at2"/>
<dbReference type="InterPro" id="IPR007560">
    <property type="entry name" value="Restrct_endonuc_IV_Mrr"/>
</dbReference>
<dbReference type="InterPro" id="IPR052906">
    <property type="entry name" value="Type_IV_Methyl-Rstrct_Enzyme"/>
</dbReference>
<dbReference type="Proteomes" id="UP000198928">
    <property type="component" value="Unassembled WGS sequence"/>
</dbReference>
<keyword evidence="2" id="KW-0812">Transmembrane</keyword>